<dbReference type="OrthoDB" id="9795306at2"/>
<dbReference type="Gene3D" id="3.10.180.10">
    <property type="entry name" value="2,3-Dihydroxybiphenyl 1,2-Dioxygenase, domain 1"/>
    <property type="match status" value="1"/>
</dbReference>
<dbReference type="CDD" id="cd07246">
    <property type="entry name" value="VOC_like"/>
    <property type="match status" value="1"/>
</dbReference>
<evidence type="ECO:0000259" key="1">
    <source>
        <dbReference type="PROSITE" id="PS51819"/>
    </source>
</evidence>
<evidence type="ECO:0000313" key="2">
    <source>
        <dbReference type="EMBL" id="TCM67072.1"/>
    </source>
</evidence>
<proteinExistence type="predicted"/>
<accession>A0A4R1XUZ4</accession>
<dbReference type="EMBL" id="SLVJ01000010">
    <property type="protein sequence ID" value="TCM67072.1"/>
    <property type="molecule type" value="Genomic_DNA"/>
</dbReference>
<protein>
    <submittedName>
        <fullName evidence="2">Putative glyoxalase superfamily protein PhnB</fullName>
    </submittedName>
</protein>
<evidence type="ECO:0000313" key="3">
    <source>
        <dbReference type="Proteomes" id="UP000294963"/>
    </source>
</evidence>
<feature type="domain" description="VOC" evidence="1">
    <location>
        <begin position="1"/>
        <end position="125"/>
    </location>
</feature>
<dbReference type="PROSITE" id="PS51819">
    <property type="entry name" value="VOC"/>
    <property type="match status" value="1"/>
</dbReference>
<keyword evidence="3" id="KW-1185">Reference proteome</keyword>
<dbReference type="InterPro" id="IPR037523">
    <property type="entry name" value="VOC_core"/>
</dbReference>
<dbReference type="Proteomes" id="UP000294963">
    <property type="component" value="Unassembled WGS sequence"/>
</dbReference>
<sequence>MQNVEIDFIVKDSLQALAFYQQIFAVEPVEVGDFILGQNSVIMKIYDTRFHMLDENLDFNLKAPTTDAYLPFWFNVTVPDIELVYAKALAAGAQGIQAIQEMTDMGIKNAMFKDPFGYVWLLHQVIKEVSYETRAQLLEAKGFTRIK</sequence>
<dbReference type="AlphaFoldDB" id="A0A4R1XUZ4"/>
<comment type="caution">
    <text evidence="2">The sequence shown here is derived from an EMBL/GenBank/DDBJ whole genome shotgun (WGS) entry which is preliminary data.</text>
</comment>
<reference evidence="2 3" key="1">
    <citation type="submission" date="2019-03" db="EMBL/GenBank/DDBJ databases">
        <title>Genomic analyses of the natural microbiome of Caenorhabditis elegans.</title>
        <authorList>
            <person name="Samuel B."/>
        </authorList>
    </citation>
    <scope>NUCLEOTIDE SEQUENCE [LARGE SCALE GENOMIC DNA]</scope>
    <source>
        <strain evidence="2 3">JUb89</strain>
    </source>
</reference>
<name>A0A4R1XUZ4_ACICA</name>
<dbReference type="InterPro" id="IPR004360">
    <property type="entry name" value="Glyas_Fos-R_dOase_dom"/>
</dbReference>
<organism evidence="2 3">
    <name type="scientific">Acinetobacter calcoaceticus</name>
    <dbReference type="NCBI Taxonomy" id="471"/>
    <lineage>
        <taxon>Bacteria</taxon>
        <taxon>Pseudomonadati</taxon>
        <taxon>Pseudomonadota</taxon>
        <taxon>Gammaproteobacteria</taxon>
        <taxon>Moraxellales</taxon>
        <taxon>Moraxellaceae</taxon>
        <taxon>Acinetobacter</taxon>
        <taxon>Acinetobacter calcoaceticus/baumannii complex</taxon>
    </lineage>
</organism>
<dbReference type="Pfam" id="PF00903">
    <property type="entry name" value="Glyoxalase"/>
    <property type="match status" value="1"/>
</dbReference>
<dbReference type="InterPro" id="IPR029068">
    <property type="entry name" value="Glyas_Bleomycin-R_OHBP_Dase"/>
</dbReference>
<dbReference type="SUPFAM" id="SSF54593">
    <property type="entry name" value="Glyoxalase/Bleomycin resistance protein/Dihydroxybiphenyl dioxygenase"/>
    <property type="match status" value="1"/>
</dbReference>
<gene>
    <name evidence="2" type="ORF">EC844_110113</name>
</gene>